<dbReference type="Proteomes" id="UP001174694">
    <property type="component" value="Unassembled WGS sequence"/>
</dbReference>
<dbReference type="PANTHER" id="PTHR22734">
    <property type="entry name" value="U3 SMALL NUCLEOLAR RIBONUCLEOPROTEIN PROTEIN IMP4"/>
    <property type="match status" value="1"/>
</dbReference>
<evidence type="ECO:0000259" key="2">
    <source>
        <dbReference type="PROSITE" id="PS50833"/>
    </source>
</evidence>
<keyword evidence="4" id="KW-1185">Reference proteome</keyword>
<dbReference type="GO" id="GO:0005730">
    <property type="term" value="C:nucleolus"/>
    <property type="evidence" value="ECO:0007669"/>
    <property type="project" value="TreeGrafter"/>
</dbReference>
<reference evidence="3" key="1">
    <citation type="submission" date="2022-07" db="EMBL/GenBank/DDBJ databases">
        <title>Fungi with potential for degradation of polypropylene.</title>
        <authorList>
            <person name="Gostincar C."/>
        </authorList>
    </citation>
    <scope>NUCLEOTIDE SEQUENCE</scope>
    <source>
        <strain evidence="3">EXF-13308</strain>
    </source>
</reference>
<dbReference type="GO" id="GO:0042134">
    <property type="term" value="F:rRNA primary transcript binding"/>
    <property type="evidence" value="ECO:0007669"/>
    <property type="project" value="InterPro"/>
</dbReference>
<feature type="domain" description="Brix" evidence="2">
    <location>
        <begin position="188"/>
        <end position="396"/>
    </location>
</feature>
<feature type="compositionally biased region" description="Basic and acidic residues" evidence="1">
    <location>
        <begin position="33"/>
        <end position="54"/>
    </location>
</feature>
<dbReference type="FunFam" id="3.40.50.10480:FF:000005">
    <property type="entry name" value="Similar to RNA processing factor 1"/>
    <property type="match status" value="1"/>
</dbReference>
<evidence type="ECO:0000256" key="1">
    <source>
        <dbReference type="SAM" id="MobiDB-lite"/>
    </source>
</evidence>
<feature type="compositionally biased region" description="Basic residues" evidence="1">
    <location>
        <begin position="16"/>
        <end position="32"/>
    </location>
</feature>
<dbReference type="InterPro" id="IPR044281">
    <property type="entry name" value="IMP4/RPF1"/>
</dbReference>
<sequence length="422" mass="48296">MGSRMEGSKGPLSIKMKNKMKRSSLYVTHKKVSGKERHTMRARRRKEEAQDPELKRRRLATNQPNSLDRKRVWDEGDDENDLYNAVDVAQLKRRRLEEEENATAEEEIPEEDAESDGEDVDSMLGSDDEDDEEGEEGEGDEGGRRNRAERDNSLAPSLAPSTTSTNLDLTPAKLAEKFPNLFSDDPPPLPKVLLTTSLHSTLHEEAQLLQSIFPGSEYIRRSAHRHSHNYSVREICKFASNRGYNVVLVLREDQKKPTGLTVVHLPSGPSLTYSISSWLEGKRIPGHARPQDYWPELLLNNFKTSLGLLSAASFFRLFPPQPDVAGRQVVTLHNQRDYIFFRRHRYVVREKRQTEKSVVDVEGNEIKGFEDVRVGLQEIGPRFTLKLRRVDKGIGRAGSQGEDALQWEWKPNMEKKRTRFNL</sequence>
<dbReference type="GO" id="GO:0000470">
    <property type="term" value="P:maturation of LSU-rRNA"/>
    <property type="evidence" value="ECO:0007669"/>
    <property type="project" value="TreeGrafter"/>
</dbReference>
<dbReference type="SMART" id="SM00879">
    <property type="entry name" value="Brix"/>
    <property type="match status" value="1"/>
</dbReference>
<dbReference type="PANTHER" id="PTHR22734:SF3">
    <property type="entry name" value="RIBOSOME PRODUCTION FACTOR 1"/>
    <property type="match status" value="1"/>
</dbReference>
<dbReference type="Pfam" id="PF04427">
    <property type="entry name" value="Brix"/>
    <property type="match status" value="1"/>
</dbReference>
<accession>A0AA38RLG1</accession>
<feature type="region of interest" description="Disordered" evidence="1">
    <location>
        <begin position="1"/>
        <end position="169"/>
    </location>
</feature>
<dbReference type="SUPFAM" id="SSF52954">
    <property type="entry name" value="Class II aaRS ABD-related"/>
    <property type="match status" value="1"/>
</dbReference>
<dbReference type="AlphaFoldDB" id="A0AA38RLG1"/>
<feature type="compositionally biased region" description="Basic and acidic residues" evidence="1">
    <location>
        <begin position="141"/>
        <end position="152"/>
    </location>
</feature>
<dbReference type="InterPro" id="IPR007109">
    <property type="entry name" value="Brix"/>
</dbReference>
<evidence type="ECO:0000313" key="3">
    <source>
        <dbReference type="EMBL" id="KAJ9151871.1"/>
    </source>
</evidence>
<name>A0AA38RLG1_9PEZI</name>
<dbReference type="PROSITE" id="PS50833">
    <property type="entry name" value="BRIX"/>
    <property type="match status" value="1"/>
</dbReference>
<evidence type="ECO:0000313" key="4">
    <source>
        <dbReference type="Proteomes" id="UP001174694"/>
    </source>
</evidence>
<proteinExistence type="predicted"/>
<dbReference type="GO" id="GO:0030687">
    <property type="term" value="C:preribosome, large subunit precursor"/>
    <property type="evidence" value="ECO:0007669"/>
    <property type="project" value="TreeGrafter"/>
</dbReference>
<organism evidence="3 4">
    <name type="scientific">Pleurostoma richardsiae</name>
    <dbReference type="NCBI Taxonomy" id="41990"/>
    <lineage>
        <taxon>Eukaryota</taxon>
        <taxon>Fungi</taxon>
        <taxon>Dikarya</taxon>
        <taxon>Ascomycota</taxon>
        <taxon>Pezizomycotina</taxon>
        <taxon>Sordariomycetes</taxon>
        <taxon>Sordariomycetidae</taxon>
        <taxon>Calosphaeriales</taxon>
        <taxon>Pleurostomataceae</taxon>
        <taxon>Pleurostoma</taxon>
    </lineage>
</organism>
<dbReference type="GO" id="GO:0000460">
    <property type="term" value="P:maturation of 5.8S rRNA"/>
    <property type="evidence" value="ECO:0007669"/>
    <property type="project" value="TreeGrafter"/>
</dbReference>
<gene>
    <name evidence="3" type="ORF">NKR23_g2879</name>
</gene>
<dbReference type="EMBL" id="JANBVO010000005">
    <property type="protein sequence ID" value="KAJ9151871.1"/>
    <property type="molecule type" value="Genomic_DNA"/>
</dbReference>
<feature type="compositionally biased region" description="Polar residues" evidence="1">
    <location>
        <begin position="159"/>
        <end position="168"/>
    </location>
</feature>
<protein>
    <submittedName>
        <fullName evidence="3">Class II aaRS ABD-like protein</fullName>
    </submittedName>
</protein>
<comment type="caution">
    <text evidence="3">The sequence shown here is derived from an EMBL/GenBank/DDBJ whole genome shotgun (WGS) entry which is preliminary data.</text>
</comment>
<feature type="compositionally biased region" description="Acidic residues" evidence="1">
    <location>
        <begin position="98"/>
        <end position="140"/>
    </location>
</feature>
<dbReference type="Gene3D" id="3.40.50.10480">
    <property type="entry name" value="Probable brix-domain ribosomal biogenesis protein"/>
    <property type="match status" value="1"/>
</dbReference>